<dbReference type="EMBL" id="CP037867">
    <property type="protein sequence ID" value="QBM28402.1"/>
    <property type="molecule type" value="Genomic_DNA"/>
</dbReference>
<comment type="subcellular location">
    <subcellularLocation>
        <location evidence="1">Cell membrane</location>
        <topology evidence="1">Multi-pass membrane protein</topology>
    </subcellularLocation>
</comment>
<feature type="transmembrane region" description="Helical" evidence="6">
    <location>
        <begin position="103"/>
        <end position="123"/>
    </location>
</feature>
<evidence type="ECO:0000256" key="3">
    <source>
        <dbReference type="ARBA" id="ARBA00022692"/>
    </source>
</evidence>
<dbReference type="RefSeq" id="WP_133156726.1">
    <property type="nucleotide sequence ID" value="NZ_CP037867.1"/>
</dbReference>
<feature type="transmembrane region" description="Helical" evidence="6">
    <location>
        <begin position="135"/>
        <end position="158"/>
    </location>
</feature>
<dbReference type="InterPro" id="IPR032816">
    <property type="entry name" value="VTT_dom"/>
</dbReference>
<keyword evidence="9" id="KW-1185">Reference proteome</keyword>
<dbReference type="PANTHER" id="PTHR42709:SF6">
    <property type="entry name" value="UNDECAPRENYL PHOSPHATE TRANSPORTER A"/>
    <property type="match status" value="1"/>
</dbReference>
<dbReference type="InterPro" id="IPR051311">
    <property type="entry name" value="DedA_domain"/>
</dbReference>
<evidence type="ECO:0000256" key="6">
    <source>
        <dbReference type="SAM" id="Phobius"/>
    </source>
</evidence>
<evidence type="ECO:0000256" key="1">
    <source>
        <dbReference type="ARBA" id="ARBA00004651"/>
    </source>
</evidence>
<feature type="transmembrane region" description="Helical" evidence="6">
    <location>
        <begin position="54"/>
        <end position="75"/>
    </location>
</feature>
<gene>
    <name evidence="8" type="ORF">HPF_11935</name>
</gene>
<dbReference type="Proteomes" id="UP000293912">
    <property type="component" value="Chromosome"/>
</dbReference>
<keyword evidence="2" id="KW-1003">Cell membrane</keyword>
<dbReference type="Pfam" id="PF09335">
    <property type="entry name" value="VTT_dom"/>
    <property type="match status" value="1"/>
</dbReference>
<dbReference type="KEGG" id="hpse:HPF_11935"/>
<dbReference type="GO" id="GO:0005886">
    <property type="term" value="C:plasma membrane"/>
    <property type="evidence" value="ECO:0007669"/>
    <property type="project" value="UniProtKB-SubCell"/>
</dbReference>
<protein>
    <recommendedName>
        <fullName evidence="7">VTT domain-containing protein</fullName>
    </recommendedName>
</protein>
<evidence type="ECO:0000259" key="7">
    <source>
        <dbReference type="Pfam" id="PF09335"/>
    </source>
</evidence>
<organism evidence="8 9">
    <name type="scientific">Hydrogenophaga pseudoflava</name>
    <name type="common">Pseudomonas carboxydoflava</name>
    <dbReference type="NCBI Taxonomy" id="47421"/>
    <lineage>
        <taxon>Bacteria</taxon>
        <taxon>Pseudomonadati</taxon>
        <taxon>Pseudomonadota</taxon>
        <taxon>Betaproteobacteria</taxon>
        <taxon>Burkholderiales</taxon>
        <taxon>Comamonadaceae</taxon>
        <taxon>Hydrogenophaga</taxon>
    </lineage>
</organism>
<evidence type="ECO:0000256" key="4">
    <source>
        <dbReference type="ARBA" id="ARBA00022989"/>
    </source>
</evidence>
<dbReference type="PANTHER" id="PTHR42709">
    <property type="entry name" value="ALKALINE PHOSPHATASE LIKE PROTEIN"/>
    <property type="match status" value="1"/>
</dbReference>
<proteinExistence type="predicted"/>
<dbReference type="AlphaFoldDB" id="A0A4P6WWN1"/>
<feature type="transmembrane region" description="Helical" evidence="6">
    <location>
        <begin position="20"/>
        <end position="42"/>
    </location>
</feature>
<name>A0A4P6WWN1_HYDPS</name>
<keyword evidence="4 6" id="KW-1133">Transmembrane helix</keyword>
<accession>A0A4P6WWN1</accession>
<sequence length="192" mass="20569">MSDLSGALLTALINQGQWLLASVLFLAALGVPLPATMLLLAAGAFARQGVLEPVTSAATGVAAAVAGDMGCYLAGRLMGQRLPLSWRTGPVWLRAADTFTRQGAWAVLLTRFLLTPLALPVNLLAGSTRFPWHRFLLPVMVGEVIWVALFGGLGYVFADRWEWVSAWAEDSVGLLLGGLLAAAGLWGLWRWR</sequence>
<keyword evidence="3 6" id="KW-0812">Transmembrane</keyword>
<evidence type="ECO:0000313" key="8">
    <source>
        <dbReference type="EMBL" id="QBM28402.1"/>
    </source>
</evidence>
<keyword evidence="5 6" id="KW-0472">Membrane</keyword>
<evidence type="ECO:0000256" key="2">
    <source>
        <dbReference type="ARBA" id="ARBA00022475"/>
    </source>
</evidence>
<feature type="transmembrane region" description="Helical" evidence="6">
    <location>
        <begin position="170"/>
        <end position="189"/>
    </location>
</feature>
<evidence type="ECO:0000313" key="9">
    <source>
        <dbReference type="Proteomes" id="UP000293912"/>
    </source>
</evidence>
<evidence type="ECO:0000256" key="5">
    <source>
        <dbReference type="ARBA" id="ARBA00023136"/>
    </source>
</evidence>
<reference evidence="8 9" key="1">
    <citation type="submission" date="2019-03" db="EMBL/GenBank/DDBJ databases">
        <authorList>
            <person name="Sebastian G."/>
            <person name="Baumann P."/>
            <person name="Ruckert C."/>
            <person name="Kalinowski J."/>
            <person name="Nebel B."/>
            <person name="Takors R."/>
            <person name="Blombach B."/>
        </authorList>
    </citation>
    <scope>NUCLEOTIDE SEQUENCE [LARGE SCALE GENOMIC DNA]</scope>
    <source>
        <strain evidence="8 9">DSM 1084</strain>
    </source>
</reference>
<feature type="domain" description="VTT" evidence="7">
    <location>
        <begin position="33"/>
        <end position="155"/>
    </location>
</feature>